<evidence type="ECO:0000256" key="1">
    <source>
        <dbReference type="ARBA" id="ARBA00022741"/>
    </source>
</evidence>
<evidence type="ECO:0000259" key="3">
    <source>
        <dbReference type="Pfam" id="PF13538"/>
    </source>
</evidence>
<dbReference type="GO" id="GO:0006302">
    <property type="term" value="P:double-strand break repair"/>
    <property type="evidence" value="ECO:0007669"/>
    <property type="project" value="InterPro"/>
</dbReference>
<feature type="domain" description="UvrD-like helicase C-terminal" evidence="3">
    <location>
        <begin position="615"/>
        <end position="662"/>
    </location>
</feature>
<dbReference type="Pfam" id="PF13538">
    <property type="entry name" value="UvrD_C_2"/>
    <property type="match status" value="1"/>
</dbReference>
<evidence type="ECO:0000256" key="2">
    <source>
        <dbReference type="ARBA" id="ARBA00022840"/>
    </source>
</evidence>
<dbReference type="NCBIfam" id="TIGR01447">
    <property type="entry name" value="recD"/>
    <property type="match status" value="1"/>
</dbReference>
<dbReference type="CDD" id="cd17933">
    <property type="entry name" value="DEXSc_RecD-like"/>
    <property type="match status" value="1"/>
</dbReference>
<dbReference type="GO" id="GO:0009338">
    <property type="term" value="C:exodeoxyribonuclease V complex"/>
    <property type="evidence" value="ECO:0007669"/>
    <property type="project" value="InterPro"/>
</dbReference>
<dbReference type="Gene3D" id="3.40.50.300">
    <property type="entry name" value="P-loop containing nucleotide triphosphate hydrolases"/>
    <property type="match status" value="2"/>
</dbReference>
<evidence type="ECO:0000313" key="4">
    <source>
        <dbReference type="EMBL" id="MBO1321297.1"/>
    </source>
</evidence>
<protein>
    <submittedName>
        <fullName evidence="4">Exodeoxyribonuclease V subunit alpha</fullName>
        <ecNumber evidence="4">3.1.11.5</ecNumber>
    </submittedName>
</protein>
<dbReference type="GO" id="GO:0006310">
    <property type="term" value="P:DNA recombination"/>
    <property type="evidence" value="ECO:0007669"/>
    <property type="project" value="InterPro"/>
</dbReference>
<dbReference type="InterPro" id="IPR006344">
    <property type="entry name" value="RecD"/>
</dbReference>
<dbReference type="EMBL" id="JAFREP010000023">
    <property type="protein sequence ID" value="MBO1321297.1"/>
    <property type="molecule type" value="Genomic_DNA"/>
</dbReference>
<dbReference type="Pfam" id="PF13245">
    <property type="entry name" value="AAA_19"/>
    <property type="match status" value="1"/>
</dbReference>
<organism evidence="4 5">
    <name type="scientific">Acanthopleuribacter pedis</name>
    <dbReference type="NCBI Taxonomy" id="442870"/>
    <lineage>
        <taxon>Bacteria</taxon>
        <taxon>Pseudomonadati</taxon>
        <taxon>Acidobacteriota</taxon>
        <taxon>Holophagae</taxon>
        <taxon>Acanthopleuribacterales</taxon>
        <taxon>Acanthopleuribacteraceae</taxon>
        <taxon>Acanthopleuribacter</taxon>
    </lineage>
</organism>
<dbReference type="InterPro" id="IPR027417">
    <property type="entry name" value="P-loop_NTPase"/>
</dbReference>
<dbReference type="HAMAP" id="MF_01487">
    <property type="entry name" value="RecD"/>
    <property type="match status" value="1"/>
</dbReference>
<reference evidence="4" key="1">
    <citation type="submission" date="2021-03" db="EMBL/GenBank/DDBJ databases">
        <authorList>
            <person name="Wang G."/>
        </authorList>
    </citation>
    <scope>NUCLEOTIDE SEQUENCE</scope>
    <source>
        <strain evidence="4">KCTC 12899</strain>
    </source>
</reference>
<dbReference type="RefSeq" id="WP_207861271.1">
    <property type="nucleotide sequence ID" value="NZ_JAFREP010000023.1"/>
</dbReference>
<sequence length="694" mass="76273">MVTTETHVSALGTVMQRLKKHTIFSLNDDEQRILDCATQYGLASFDFFAARKIASLAQSPNNLLLALLLAEKAATHEGNTFLSLDPLFLEQRLGLLGYRHADDQSLAQTLADLVAAETDLFTTVGTLNPAVPFVVDSERHALYRQGFFQAERSIANRLRAFCSRPWRTVGTDLSEHLTRIFDTYPVGTHGFGDPDRRPIDLALEQKTAALTALHAPVCFISGGPGTGKTSIVLTILRLLQAQGVPAEAVQLTAPTGRAANRISESLLRGSRTIDPVGTDASWFGALPQACTVHRLLGWSPHSSTYRHGPINPLPAQVVILDESSMLDILLTDRLLAALAPGTRLIMLGDADQLPSVDAGAVFRDLTREAGPTPADDGHAALIANLQQRRGTKDTVQAPVSRLRDCVVQLVTTFRQSKDAGGRNISAVAAKSNQMQPELLFGNDPGQHIHLLAQDEVPPLSGVTLAEPNKLGYLDLVDLLCNRYFTPYRHLSAMPLHLTRDQENLTKIFRALDEMRVLCLTQRGMTGVDTLNQLFKERIYRGKGIIERAFRHPTFFLQGAPWLITRNDYQRGLFNGDIGISLLVTDDLGNLSRQLVFRTETGYRAVPFAGRGDITLAYAMTVHKSQGSEFGHVVLVLPEHRNALCKKELIYTGLTRAKKSVLIYGRRQTLVYAVGDAMNRVSGLRAQMAEKPETV</sequence>
<dbReference type="Proteomes" id="UP000664417">
    <property type="component" value="Unassembled WGS sequence"/>
</dbReference>
<keyword evidence="5" id="KW-1185">Reference proteome</keyword>
<dbReference type="CDD" id="cd18809">
    <property type="entry name" value="SF1_C_RecD"/>
    <property type="match status" value="1"/>
</dbReference>
<keyword evidence="4" id="KW-0378">Hydrolase</keyword>
<comment type="caution">
    <text evidence="4">The sequence shown here is derived from an EMBL/GenBank/DDBJ whole genome shotgun (WGS) entry which is preliminary data.</text>
</comment>
<dbReference type="InterPro" id="IPR050534">
    <property type="entry name" value="Coronavir_polyprotein_1ab"/>
</dbReference>
<keyword evidence="2" id="KW-0067">ATP-binding</keyword>
<dbReference type="SUPFAM" id="SSF52540">
    <property type="entry name" value="P-loop containing nucleoside triphosphate hydrolases"/>
    <property type="match status" value="2"/>
</dbReference>
<dbReference type="GO" id="GO:0017116">
    <property type="term" value="F:single-stranded DNA helicase activity"/>
    <property type="evidence" value="ECO:0007669"/>
    <property type="project" value="TreeGrafter"/>
</dbReference>
<accession>A0A8J7QBA9</accession>
<dbReference type="PANTHER" id="PTHR43788">
    <property type="entry name" value="DNA2/NAM7 HELICASE FAMILY MEMBER"/>
    <property type="match status" value="1"/>
</dbReference>
<dbReference type="GO" id="GO:0005524">
    <property type="term" value="F:ATP binding"/>
    <property type="evidence" value="ECO:0007669"/>
    <property type="project" value="UniProtKB-KW"/>
</dbReference>
<dbReference type="AlphaFoldDB" id="A0A8J7QBA9"/>
<proteinExistence type="inferred from homology"/>
<gene>
    <name evidence="4" type="primary">recD</name>
    <name evidence="4" type="ORF">J3U88_22645</name>
</gene>
<dbReference type="PANTHER" id="PTHR43788:SF6">
    <property type="entry name" value="DNA HELICASE B"/>
    <property type="match status" value="1"/>
</dbReference>
<dbReference type="GO" id="GO:0008854">
    <property type="term" value="F:exodeoxyribonuclease V activity"/>
    <property type="evidence" value="ECO:0007669"/>
    <property type="project" value="UniProtKB-EC"/>
</dbReference>
<keyword evidence="1" id="KW-0547">Nucleotide-binding</keyword>
<name>A0A8J7QBA9_9BACT</name>
<dbReference type="Gene3D" id="2.30.30.940">
    <property type="match status" value="1"/>
</dbReference>
<evidence type="ECO:0000313" key="5">
    <source>
        <dbReference type="Proteomes" id="UP000664417"/>
    </source>
</evidence>
<dbReference type="InterPro" id="IPR027785">
    <property type="entry name" value="UvrD-like_helicase_C"/>
</dbReference>
<dbReference type="EC" id="3.1.11.5" evidence="4"/>